<dbReference type="Pfam" id="PF01320">
    <property type="entry name" value="Colicin_Pyocin"/>
    <property type="match status" value="1"/>
</dbReference>
<name>A0AA94EQN0_9PSED</name>
<reference evidence="3 4" key="1">
    <citation type="submission" date="2016-10" db="EMBL/GenBank/DDBJ databases">
        <title>Search of new enzymes for the oxidation of sulfur compounds.</title>
        <authorList>
            <person name="Novo A."/>
            <person name="Moreira I.S."/>
            <person name="Castro P.M."/>
        </authorList>
    </citation>
    <scope>NUCLEOTIDE SEQUENCE [LARGE SCALE GENOMIC DNA]</scope>
    <source>
        <strain evidence="3 4">A9</strain>
    </source>
</reference>
<proteinExistence type="inferred from homology"/>
<dbReference type="RefSeq" id="WP_127648205.1">
    <property type="nucleotide sequence ID" value="NZ_MKWS01000003.1"/>
</dbReference>
<dbReference type="AlphaFoldDB" id="A0AA94EQN0"/>
<gene>
    <name evidence="3" type="ORF">A9HBioS_1203</name>
</gene>
<dbReference type="InterPro" id="IPR035900">
    <property type="entry name" value="Colicin_E_sf"/>
</dbReference>
<dbReference type="Gene3D" id="1.10.1200.20">
    <property type="entry name" value="Colicin E immunity protein"/>
    <property type="match status" value="1"/>
</dbReference>
<dbReference type="CDD" id="cd16363">
    <property type="entry name" value="Col_Im_like"/>
    <property type="match status" value="1"/>
</dbReference>
<comment type="similarity">
    <text evidence="1">Belongs to the colicins ColE2/ColE8/ColE9 and pyocins S1/S2 family.</text>
</comment>
<evidence type="ECO:0000313" key="3">
    <source>
        <dbReference type="EMBL" id="RVD78700.1"/>
    </source>
</evidence>
<protein>
    <submittedName>
        <fullName evidence="3">Colicin immunity protein / pyocin immunity protein</fullName>
    </submittedName>
</protein>
<dbReference type="Proteomes" id="UP000288002">
    <property type="component" value="Unassembled WGS sequence"/>
</dbReference>
<evidence type="ECO:0000313" key="4">
    <source>
        <dbReference type="Proteomes" id="UP000288002"/>
    </source>
</evidence>
<keyword evidence="2" id="KW-0079">Bacteriocin immunity</keyword>
<dbReference type="EMBL" id="MKWS01000003">
    <property type="protein sequence ID" value="RVD78700.1"/>
    <property type="molecule type" value="Genomic_DNA"/>
</dbReference>
<dbReference type="GO" id="GO:0030153">
    <property type="term" value="P:bacteriocin immunity"/>
    <property type="evidence" value="ECO:0007669"/>
    <property type="project" value="UniProtKB-KW"/>
</dbReference>
<evidence type="ECO:0000256" key="2">
    <source>
        <dbReference type="ARBA" id="ARBA00023025"/>
    </source>
</evidence>
<accession>A0AA94EQN0</accession>
<evidence type="ECO:0000256" key="1">
    <source>
        <dbReference type="ARBA" id="ARBA00009346"/>
    </source>
</evidence>
<dbReference type="PRINTS" id="PR01299">
    <property type="entry name" value="PYOCIN"/>
</dbReference>
<dbReference type="GO" id="GO:0015643">
    <property type="term" value="F:toxic substance binding"/>
    <property type="evidence" value="ECO:0007669"/>
    <property type="project" value="InterPro"/>
</dbReference>
<organism evidence="3 4">
    <name type="scientific">Pseudomonas koreensis</name>
    <dbReference type="NCBI Taxonomy" id="198620"/>
    <lineage>
        <taxon>Bacteria</taxon>
        <taxon>Pseudomonadati</taxon>
        <taxon>Pseudomonadota</taxon>
        <taxon>Gammaproteobacteria</taxon>
        <taxon>Pseudomonadales</taxon>
        <taxon>Pseudomonadaceae</taxon>
        <taxon>Pseudomonas</taxon>
    </lineage>
</organism>
<dbReference type="InterPro" id="IPR000290">
    <property type="entry name" value="Colicin_pyocin"/>
</dbReference>
<comment type="caution">
    <text evidence="3">The sequence shown here is derived from an EMBL/GenBank/DDBJ whole genome shotgun (WGS) entry which is preliminary data.</text>
</comment>
<dbReference type="SUPFAM" id="SSF47345">
    <property type="entry name" value="Colicin E immunity proteins"/>
    <property type="match status" value="1"/>
</dbReference>
<sequence length="85" mass="9510">MIAVKSSLSEYSESEFLELIKEICSAAGTENYQDELLENFIEVTGNPAASDWIYYPEDGQDDSPKGILETVKAWRASQGLRGFKE</sequence>